<proteinExistence type="predicted"/>
<organism evidence="3 4">
    <name type="scientific">Vibrio furnissii</name>
    <dbReference type="NCBI Taxonomy" id="29494"/>
    <lineage>
        <taxon>Bacteria</taxon>
        <taxon>Pseudomonadati</taxon>
        <taxon>Pseudomonadota</taxon>
        <taxon>Gammaproteobacteria</taxon>
        <taxon>Vibrionales</taxon>
        <taxon>Vibrionaceae</taxon>
        <taxon>Vibrio</taxon>
    </lineage>
</organism>
<evidence type="ECO:0000256" key="2">
    <source>
        <dbReference type="SAM" id="Phobius"/>
    </source>
</evidence>
<reference evidence="3 4" key="1">
    <citation type="submission" date="2015-08" db="EMBL/GenBank/DDBJ databases">
        <title>Antibacterial properties of a collection of Vibrionaceae strains.</title>
        <authorList>
            <person name="Giubergia S."/>
        </authorList>
    </citation>
    <scope>NUCLEOTIDE SEQUENCE [LARGE SCALE GENOMIC DNA]</scope>
    <source>
        <strain evidence="3 4">S0821</strain>
    </source>
</reference>
<keyword evidence="4" id="KW-1185">Reference proteome</keyword>
<keyword evidence="1 2" id="KW-0472">Membrane</keyword>
<dbReference type="RefSeq" id="WP_014205502.1">
    <property type="nucleotide sequence ID" value="NZ_CABLCD010000013.1"/>
</dbReference>
<comment type="caution">
    <text evidence="3">The sequence shown here is derived from an EMBL/GenBank/DDBJ whole genome shotgun (WGS) entry which is preliminary data.</text>
</comment>
<feature type="transmembrane region" description="Helical" evidence="2">
    <location>
        <begin position="105"/>
        <end position="121"/>
    </location>
</feature>
<evidence type="ECO:0000313" key="3">
    <source>
        <dbReference type="EMBL" id="KQH85343.1"/>
    </source>
</evidence>
<evidence type="ECO:0000256" key="1">
    <source>
        <dbReference type="PIRNR" id="PIRNR016789"/>
    </source>
</evidence>
<accession>A0A0Q2N0L1</accession>
<dbReference type="Pfam" id="PF04304">
    <property type="entry name" value="DUF454"/>
    <property type="match status" value="1"/>
</dbReference>
<dbReference type="AlphaFoldDB" id="A0A0Q2N0L1"/>
<keyword evidence="1" id="KW-0997">Cell inner membrane</keyword>
<dbReference type="FunCoup" id="A0A0Q2N0L1">
    <property type="interactions" value="93"/>
</dbReference>
<keyword evidence="2" id="KW-1133">Transmembrane helix</keyword>
<keyword evidence="1" id="KW-1003">Cell membrane</keyword>
<protein>
    <recommendedName>
        <fullName evidence="1">Inner membrane protein</fullName>
    </recommendedName>
</protein>
<dbReference type="GO" id="GO:0005886">
    <property type="term" value="C:plasma membrane"/>
    <property type="evidence" value="ECO:0007669"/>
    <property type="project" value="UniProtKB-SubCell"/>
</dbReference>
<dbReference type="PANTHER" id="PTHR35813:SF1">
    <property type="entry name" value="INNER MEMBRANE PROTEIN YBAN"/>
    <property type="match status" value="1"/>
</dbReference>
<gene>
    <name evidence="3" type="ORF">AMR76_12590</name>
</gene>
<dbReference type="Proteomes" id="UP000051221">
    <property type="component" value="Unassembled WGS sequence"/>
</dbReference>
<evidence type="ECO:0000313" key="4">
    <source>
        <dbReference type="Proteomes" id="UP000051221"/>
    </source>
</evidence>
<dbReference type="InterPro" id="IPR007401">
    <property type="entry name" value="DUF454"/>
</dbReference>
<dbReference type="OMA" id="SPRFHDW"/>
<feature type="transmembrane region" description="Helical" evidence="2">
    <location>
        <begin position="20"/>
        <end position="45"/>
    </location>
</feature>
<dbReference type="InParanoid" id="A0A0Q2N0L1"/>
<dbReference type="EMBL" id="LKHS01000010">
    <property type="protein sequence ID" value="KQH85343.1"/>
    <property type="molecule type" value="Genomic_DNA"/>
</dbReference>
<sequence length="134" mass="15173">MRFTINIRHLLLNIVGGLSVGLGILGIVLPLLPTTPFLLLASACFMRSSPKFHRWLHQHRVFGPILTNWQQHKAVSKRVKQRGCIVILLSFAFSISVVPHLWLKALLFVGLVVLITCFLRLPTHELVANQQENH</sequence>
<keyword evidence="2" id="KW-0812">Transmembrane</keyword>
<name>A0A0Q2N0L1_VIBFU</name>
<dbReference type="PANTHER" id="PTHR35813">
    <property type="entry name" value="INNER MEMBRANE PROTEIN YBAN"/>
    <property type="match status" value="1"/>
</dbReference>
<dbReference type="OrthoDB" id="9816293at2"/>
<dbReference type="PIRSF" id="PIRSF016789">
    <property type="entry name" value="DUF454"/>
    <property type="match status" value="1"/>
</dbReference>
<comment type="subcellular location">
    <subcellularLocation>
        <location evidence="1">Cell inner membrane</location>
        <topology evidence="1">Multi-pass membrane protein</topology>
    </subcellularLocation>
</comment>
<dbReference type="GeneID" id="50534971"/>